<feature type="non-terminal residue" evidence="7">
    <location>
        <position position="1"/>
    </location>
</feature>
<dbReference type="InterPro" id="IPR025705">
    <property type="entry name" value="Beta_hexosaminidase_sua/sub"/>
</dbReference>
<dbReference type="EC" id="3.2.1.52" evidence="3"/>
<dbReference type="PANTHER" id="PTHR22600:SF57">
    <property type="entry name" value="BETA-N-ACETYLHEXOSAMINIDASE"/>
    <property type="match status" value="1"/>
</dbReference>
<sequence>QLRMMASLKLNRLHWHLTDGAGWRIQIDRYPLLTEVAAWRRGATWQQWRDGGAEYCRFDDPEASGGYYTKEEIREVVAYADSLHITVIPEIEMPGHSEEVLAVYPGLSCKGEPYSGGDFCIGNDATFEFLENVLTEVMELFPSEYIHIGGDECPKTRWEKCPACQARIKALGLKDDDRHSAEHYLQSYVTARIEKFLNEHGRRIIGWDEILEGELAPNATVMSWRGTEGGIYAAKMGHDAIMTPTTYCYLDYCQASDPENEPLNIGGYVPIEKLYSYEPVPDSLATDYAKHIIGVQANLWTEYIPTNEQLEYMLLPRVAALSEVQWCDRGTREWTRFAQALPHMLQIYDRMGLNYATTVFGVTGLTEKNAETGVEEIVLSTIDQTPIHYTLDGSEPTAESPVYTAPIALDKEYSVKAAVFREEIPTRVFSKTFTPTEQEKNNSGGRRSDSAPDNASDIVSGGSEAFFVFFARGTHQRNEKNYLCIVMVPVRRTDGTIGNPVRIRNSTRCCESPLHKGEPRNTL</sequence>
<dbReference type="GO" id="GO:0030203">
    <property type="term" value="P:glycosaminoglycan metabolic process"/>
    <property type="evidence" value="ECO:0007669"/>
    <property type="project" value="TreeGrafter"/>
</dbReference>
<feature type="region of interest" description="Disordered" evidence="5">
    <location>
        <begin position="430"/>
        <end position="456"/>
    </location>
</feature>
<feature type="non-terminal residue" evidence="7">
    <location>
        <position position="523"/>
    </location>
</feature>
<dbReference type="Pfam" id="PF13287">
    <property type="entry name" value="Fn3_assoc"/>
    <property type="match status" value="1"/>
</dbReference>
<evidence type="ECO:0000256" key="5">
    <source>
        <dbReference type="SAM" id="MobiDB-lite"/>
    </source>
</evidence>
<accession>K1S5N9</accession>
<feature type="domain" description="Glycoside hydrolase family 20 catalytic" evidence="6">
    <location>
        <begin position="3"/>
        <end position="327"/>
    </location>
</feature>
<evidence type="ECO:0000256" key="1">
    <source>
        <dbReference type="ARBA" id="ARBA00001231"/>
    </source>
</evidence>
<dbReference type="InterPro" id="IPR026876">
    <property type="entry name" value="Fn3_assoc_repeat"/>
</dbReference>
<evidence type="ECO:0000313" key="7">
    <source>
        <dbReference type="EMBL" id="EKC52778.1"/>
    </source>
</evidence>
<dbReference type="InterPro" id="IPR015883">
    <property type="entry name" value="Glyco_hydro_20_cat"/>
</dbReference>
<dbReference type="PANTHER" id="PTHR22600">
    <property type="entry name" value="BETA-HEXOSAMINIDASE"/>
    <property type="match status" value="1"/>
</dbReference>
<organism evidence="7">
    <name type="scientific">human gut metagenome</name>
    <dbReference type="NCBI Taxonomy" id="408170"/>
    <lineage>
        <taxon>unclassified sequences</taxon>
        <taxon>metagenomes</taxon>
        <taxon>organismal metagenomes</taxon>
    </lineage>
</organism>
<reference evidence="7" key="1">
    <citation type="journal article" date="2013" name="Environ. Microbiol.">
        <title>Microbiota from the distal guts of lean and obese adolescents exhibit partial functional redundancy besides clear differences in community structure.</title>
        <authorList>
            <person name="Ferrer M."/>
            <person name="Ruiz A."/>
            <person name="Lanza F."/>
            <person name="Haange S.B."/>
            <person name="Oberbach A."/>
            <person name="Till H."/>
            <person name="Bargiela R."/>
            <person name="Campoy C."/>
            <person name="Segura M.T."/>
            <person name="Richter M."/>
            <person name="von Bergen M."/>
            <person name="Seifert J."/>
            <person name="Suarez A."/>
        </authorList>
    </citation>
    <scope>NUCLEOTIDE SEQUENCE</scope>
</reference>
<dbReference type="GO" id="GO:0016020">
    <property type="term" value="C:membrane"/>
    <property type="evidence" value="ECO:0007669"/>
    <property type="project" value="TreeGrafter"/>
</dbReference>
<dbReference type="EMBL" id="AJWY01011431">
    <property type="protein sequence ID" value="EKC52778.1"/>
    <property type="molecule type" value="Genomic_DNA"/>
</dbReference>
<protein>
    <recommendedName>
        <fullName evidence="3">beta-N-acetylhexosaminidase</fullName>
        <ecNumber evidence="3">3.2.1.52</ecNumber>
    </recommendedName>
</protein>
<comment type="similarity">
    <text evidence="2">Belongs to the glycosyl hydrolase 20 family.</text>
</comment>
<keyword evidence="4" id="KW-0378">Hydrolase</keyword>
<dbReference type="Pfam" id="PF00728">
    <property type="entry name" value="Glyco_hydro_20"/>
    <property type="match status" value="1"/>
</dbReference>
<gene>
    <name evidence="7" type="ORF">LEA_16716</name>
</gene>
<dbReference type="InterPro" id="IPR017853">
    <property type="entry name" value="GH"/>
</dbReference>
<dbReference type="PRINTS" id="PR00738">
    <property type="entry name" value="GLHYDRLASE20"/>
</dbReference>
<proteinExistence type="inferred from homology"/>
<dbReference type="AlphaFoldDB" id="K1S5N9"/>
<evidence type="ECO:0000256" key="3">
    <source>
        <dbReference type="ARBA" id="ARBA00012663"/>
    </source>
</evidence>
<feature type="compositionally biased region" description="Polar residues" evidence="5">
    <location>
        <begin position="430"/>
        <end position="445"/>
    </location>
</feature>
<dbReference type="Gene3D" id="3.20.20.80">
    <property type="entry name" value="Glycosidases"/>
    <property type="match status" value="1"/>
</dbReference>
<dbReference type="GO" id="GO:0005975">
    <property type="term" value="P:carbohydrate metabolic process"/>
    <property type="evidence" value="ECO:0007669"/>
    <property type="project" value="InterPro"/>
</dbReference>
<name>K1S5N9_9ZZZZ</name>
<evidence type="ECO:0000256" key="2">
    <source>
        <dbReference type="ARBA" id="ARBA00006285"/>
    </source>
</evidence>
<comment type="caution">
    <text evidence="7">The sequence shown here is derived from an EMBL/GenBank/DDBJ whole genome shotgun (WGS) entry which is preliminary data.</text>
</comment>
<evidence type="ECO:0000256" key="4">
    <source>
        <dbReference type="ARBA" id="ARBA00022801"/>
    </source>
</evidence>
<dbReference type="GO" id="GO:0004563">
    <property type="term" value="F:beta-N-acetylhexosaminidase activity"/>
    <property type="evidence" value="ECO:0007669"/>
    <property type="project" value="UniProtKB-EC"/>
</dbReference>
<dbReference type="CDD" id="cd06563">
    <property type="entry name" value="GH20_chitobiase-like"/>
    <property type="match status" value="1"/>
</dbReference>
<comment type="catalytic activity">
    <reaction evidence="1">
        <text>Hydrolysis of terminal non-reducing N-acetyl-D-hexosamine residues in N-acetyl-beta-D-hexosaminides.</text>
        <dbReference type="EC" id="3.2.1.52"/>
    </reaction>
</comment>
<dbReference type="SUPFAM" id="SSF51445">
    <property type="entry name" value="(Trans)glycosidases"/>
    <property type="match status" value="1"/>
</dbReference>
<evidence type="ECO:0000259" key="6">
    <source>
        <dbReference type="Pfam" id="PF00728"/>
    </source>
</evidence>